<sequence length="169" mass="19959">MKNKTIKFLLKVFMFFPVCFGVMLWFDGFDLNDWIFKIVVGFVGAFGLTFWQLFDYEKYSDIAYEDFLESKHSLRLDNSEENWSKFQEMIENPLLKLKITEKTENKLKVQIERKIIDSILTVSKTPDAIIVNIENKFFSFLPDRAENYRIIQKLAKRSQRSKSILTSGA</sequence>
<keyword evidence="1" id="KW-1133">Transmembrane helix</keyword>
<feature type="transmembrane region" description="Helical" evidence="1">
    <location>
        <begin position="34"/>
        <end position="54"/>
    </location>
</feature>
<dbReference type="EMBL" id="CABWLR010000005">
    <property type="protein sequence ID" value="VXB94648.1"/>
    <property type="molecule type" value="Genomic_DNA"/>
</dbReference>
<reference evidence="2 3" key="1">
    <citation type="submission" date="2019-10" db="EMBL/GenBank/DDBJ databases">
        <authorList>
            <person name="Karimi E."/>
        </authorList>
    </citation>
    <scope>NUCLEOTIDE SEQUENCE [LARGE SCALE GENOMIC DNA]</scope>
    <source>
        <strain evidence="2">Maribacter sp. 151</strain>
    </source>
</reference>
<name>A0A653ULB6_9FLAO</name>
<dbReference type="Proteomes" id="UP000430202">
    <property type="component" value="Unassembled WGS sequence"/>
</dbReference>
<evidence type="ECO:0000256" key="1">
    <source>
        <dbReference type="SAM" id="Phobius"/>
    </source>
</evidence>
<evidence type="ECO:0000313" key="2">
    <source>
        <dbReference type="EMBL" id="VXB94648.1"/>
    </source>
</evidence>
<proteinExistence type="predicted"/>
<evidence type="ECO:0000313" key="3">
    <source>
        <dbReference type="Proteomes" id="UP000430202"/>
    </source>
</evidence>
<gene>
    <name evidence="2" type="ORF">MARI151_50184</name>
</gene>
<dbReference type="AlphaFoldDB" id="A0A653ULB6"/>
<keyword evidence="1" id="KW-0472">Membrane</keyword>
<feature type="transmembrane region" description="Helical" evidence="1">
    <location>
        <begin position="12"/>
        <end position="28"/>
    </location>
</feature>
<keyword evidence="3" id="KW-1185">Reference proteome</keyword>
<dbReference type="RefSeq" id="WP_159303435.1">
    <property type="nucleotide sequence ID" value="NZ_LR733271.1"/>
</dbReference>
<protein>
    <submittedName>
        <fullName evidence="2">Uncharacterized protein</fullName>
    </submittedName>
</protein>
<keyword evidence="1" id="KW-0812">Transmembrane</keyword>
<organism evidence="2 3">
    <name type="scientific">Maribacter litoralis</name>
    <dbReference type="NCBI Taxonomy" id="2059726"/>
    <lineage>
        <taxon>Bacteria</taxon>
        <taxon>Pseudomonadati</taxon>
        <taxon>Bacteroidota</taxon>
        <taxon>Flavobacteriia</taxon>
        <taxon>Flavobacteriales</taxon>
        <taxon>Flavobacteriaceae</taxon>
        <taxon>Maribacter</taxon>
    </lineage>
</organism>
<accession>A0A653ULB6</accession>